<dbReference type="EMBL" id="JARJCW010000019">
    <property type="protein sequence ID" value="KAJ7214437.1"/>
    <property type="molecule type" value="Genomic_DNA"/>
</dbReference>
<feature type="region of interest" description="Disordered" evidence="1">
    <location>
        <begin position="389"/>
        <end position="422"/>
    </location>
</feature>
<protein>
    <submittedName>
        <fullName evidence="2">Uncharacterized protein</fullName>
    </submittedName>
</protein>
<proteinExistence type="predicted"/>
<feature type="compositionally biased region" description="Low complexity" evidence="1">
    <location>
        <begin position="66"/>
        <end position="88"/>
    </location>
</feature>
<gene>
    <name evidence="2" type="ORF">GGX14DRAFT_392463</name>
</gene>
<keyword evidence="3" id="KW-1185">Reference proteome</keyword>
<feature type="compositionally biased region" description="Pro residues" evidence="1">
    <location>
        <begin position="389"/>
        <end position="400"/>
    </location>
</feature>
<evidence type="ECO:0000256" key="1">
    <source>
        <dbReference type="SAM" id="MobiDB-lite"/>
    </source>
</evidence>
<feature type="region of interest" description="Disordered" evidence="1">
    <location>
        <begin position="1"/>
        <end position="88"/>
    </location>
</feature>
<dbReference type="AlphaFoldDB" id="A0AAD6YFM9"/>
<name>A0AAD6YFM9_9AGAR</name>
<feature type="region of interest" description="Disordered" evidence="1">
    <location>
        <begin position="339"/>
        <end position="376"/>
    </location>
</feature>
<sequence length="506" mass="56317">MAASKRAAKQPGTAAPPPKRPRGRPRKTPPTNDPPNSRPTQSKTPTATSESPLLPDASELTIPHLTTPATSSAATTSDSEAISTATSDASFEDIDLSIIRHDDDDFEATARDDDDFEVPARVLDLLGQDDDDLSGDEYEEKEDEASAEDEESERDVEVFELQFSVPVRPNVVDTFKYKSDIDHATFFQTIADDMNVRRKELNLSYKFSTSLAKASAQDLSKPIHVYRLFNSAREELREMKKTKSKANKTLKVLIFNYVADDEGKKGSDGKRKGDGKKGGSTKTTDKKGPDYLRELEQLHQCRTHEGRKCVVAKNGEHIELSVSNLSLWSILLAEKVHDSHTKPPDVLNLPLETGTEAPHRTRRAPQPPPQGPAYPYPYFGPPPPYSHMYYPPPTPLPPPQAAHAPPARNDQAPTGIRDDSPTLYPRIDEWLRELDDSADRGQDGHHFSLYAQDLLDNKFVRLSQLADEGKDGVATLRQICLMIPLGTAKVMMKYAMDDVQKLRERV</sequence>
<feature type="region of interest" description="Disordered" evidence="1">
    <location>
        <begin position="125"/>
        <end position="153"/>
    </location>
</feature>
<reference evidence="2" key="1">
    <citation type="submission" date="2023-03" db="EMBL/GenBank/DDBJ databases">
        <title>Massive genome expansion in bonnet fungi (Mycena s.s.) driven by repeated elements and novel gene families across ecological guilds.</title>
        <authorList>
            <consortium name="Lawrence Berkeley National Laboratory"/>
            <person name="Harder C.B."/>
            <person name="Miyauchi S."/>
            <person name="Viragh M."/>
            <person name="Kuo A."/>
            <person name="Thoen E."/>
            <person name="Andreopoulos B."/>
            <person name="Lu D."/>
            <person name="Skrede I."/>
            <person name="Drula E."/>
            <person name="Henrissat B."/>
            <person name="Morin E."/>
            <person name="Kohler A."/>
            <person name="Barry K."/>
            <person name="LaButti K."/>
            <person name="Morin E."/>
            <person name="Salamov A."/>
            <person name="Lipzen A."/>
            <person name="Mereny Z."/>
            <person name="Hegedus B."/>
            <person name="Baldrian P."/>
            <person name="Stursova M."/>
            <person name="Weitz H."/>
            <person name="Taylor A."/>
            <person name="Grigoriev I.V."/>
            <person name="Nagy L.G."/>
            <person name="Martin F."/>
            <person name="Kauserud H."/>
        </authorList>
    </citation>
    <scope>NUCLEOTIDE SEQUENCE</scope>
    <source>
        <strain evidence="2">9144</strain>
    </source>
</reference>
<evidence type="ECO:0000313" key="3">
    <source>
        <dbReference type="Proteomes" id="UP001219525"/>
    </source>
</evidence>
<organism evidence="2 3">
    <name type="scientific">Mycena pura</name>
    <dbReference type="NCBI Taxonomy" id="153505"/>
    <lineage>
        <taxon>Eukaryota</taxon>
        <taxon>Fungi</taxon>
        <taxon>Dikarya</taxon>
        <taxon>Basidiomycota</taxon>
        <taxon>Agaricomycotina</taxon>
        <taxon>Agaricomycetes</taxon>
        <taxon>Agaricomycetidae</taxon>
        <taxon>Agaricales</taxon>
        <taxon>Marasmiineae</taxon>
        <taxon>Mycenaceae</taxon>
        <taxon>Mycena</taxon>
    </lineage>
</organism>
<accession>A0AAD6YFM9</accession>
<comment type="caution">
    <text evidence="2">The sequence shown here is derived from an EMBL/GenBank/DDBJ whole genome shotgun (WGS) entry which is preliminary data.</text>
</comment>
<feature type="compositionally biased region" description="Acidic residues" evidence="1">
    <location>
        <begin position="127"/>
        <end position="153"/>
    </location>
</feature>
<feature type="region of interest" description="Disordered" evidence="1">
    <location>
        <begin position="263"/>
        <end position="291"/>
    </location>
</feature>
<feature type="compositionally biased region" description="Pro residues" evidence="1">
    <location>
        <begin position="365"/>
        <end position="376"/>
    </location>
</feature>
<dbReference type="Proteomes" id="UP001219525">
    <property type="component" value="Unassembled WGS sequence"/>
</dbReference>
<feature type="compositionally biased region" description="Polar residues" evidence="1">
    <location>
        <begin position="38"/>
        <end position="51"/>
    </location>
</feature>
<evidence type="ECO:0000313" key="2">
    <source>
        <dbReference type="EMBL" id="KAJ7214437.1"/>
    </source>
</evidence>